<keyword evidence="2 5" id="KW-0547">Nucleotide-binding</keyword>
<dbReference type="InterPro" id="IPR000719">
    <property type="entry name" value="Prot_kinase_dom"/>
</dbReference>
<dbReference type="Proteomes" id="UP000009168">
    <property type="component" value="Unassembled WGS sequence"/>
</dbReference>
<dbReference type="STRING" id="312017.I7M1J7"/>
<dbReference type="OrthoDB" id="1171at2759"/>
<reference evidence="9" key="1">
    <citation type="journal article" date="2006" name="PLoS Biol.">
        <title>Macronuclear genome sequence of the ciliate Tetrahymena thermophila, a model eukaryote.</title>
        <authorList>
            <person name="Eisen J.A."/>
            <person name="Coyne R.S."/>
            <person name="Wu M."/>
            <person name="Wu D."/>
            <person name="Thiagarajan M."/>
            <person name="Wortman J.R."/>
            <person name="Badger J.H."/>
            <person name="Ren Q."/>
            <person name="Amedeo P."/>
            <person name="Jones K.M."/>
            <person name="Tallon L.J."/>
            <person name="Delcher A.L."/>
            <person name="Salzberg S.L."/>
            <person name="Silva J.C."/>
            <person name="Haas B.J."/>
            <person name="Majoros W.H."/>
            <person name="Farzad M."/>
            <person name="Carlton J.M."/>
            <person name="Smith R.K. Jr."/>
            <person name="Garg J."/>
            <person name="Pearlman R.E."/>
            <person name="Karrer K.M."/>
            <person name="Sun L."/>
            <person name="Manning G."/>
            <person name="Elde N.C."/>
            <person name="Turkewitz A.P."/>
            <person name="Asai D.J."/>
            <person name="Wilkes D.E."/>
            <person name="Wang Y."/>
            <person name="Cai H."/>
            <person name="Collins K."/>
            <person name="Stewart B.A."/>
            <person name="Lee S.R."/>
            <person name="Wilamowska K."/>
            <person name="Weinberg Z."/>
            <person name="Ruzzo W.L."/>
            <person name="Wloga D."/>
            <person name="Gaertig J."/>
            <person name="Frankel J."/>
            <person name="Tsao C.-C."/>
            <person name="Gorovsky M.A."/>
            <person name="Keeling P.J."/>
            <person name="Waller R.F."/>
            <person name="Patron N.J."/>
            <person name="Cherry J.M."/>
            <person name="Stover N.A."/>
            <person name="Krieger C.J."/>
            <person name="del Toro C."/>
            <person name="Ryder H.F."/>
            <person name="Williamson S.C."/>
            <person name="Barbeau R.A."/>
            <person name="Hamilton E.P."/>
            <person name="Orias E."/>
        </authorList>
    </citation>
    <scope>NUCLEOTIDE SEQUENCE [LARGE SCALE GENOMIC DNA]</scope>
    <source>
        <strain evidence="9">SB210</strain>
    </source>
</reference>
<dbReference type="InterPro" id="IPR011009">
    <property type="entry name" value="Kinase-like_dom_sf"/>
</dbReference>
<dbReference type="PANTHER" id="PTHR11909">
    <property type="entry name" value="CASEIN KINASE-RELATED"/>
    <property type="match status" value="1"/>
</dbReference>
<dbReference type="SUPFAM" id="SSF56112">
    <property type="entry name" value="Protein kinase-like (PK-like)"/>
    <property type="match status" value="1"/>
</dbReference>
<organism evidence="8 9">
    <name type="scientific">Tetrahymena thermophila (strain SB210)</name>
    <dbReference type="NCBI Taxonomy" id="312017"/>
    <lineage>
        <taxon>Eukaryota</taxon>
        <taxon>Sar</taxon>
        <taxon>Alveolata</taxon>
        <taxon>Ciliophora</taxon>
        <taxon>Intramacronucleata</taxon>
        <taxon>Oligohymenophorea</taxon>
        <taxon>Hymenostomatida</taxon>
        <taxon>Tetrahymenina</taxon>
        <taxon>Tetrahymenidae</taxon>
        <taxon>Tetrahymena</taxon>
    </lineage>
</organism>
<dbReference type="EC" id="2.7.11.1" evidence="1"/>
<feature type="binding site" evidence="5">
    <location>
        <position position="63"/>
    </location>
    <ligand>
        <name>ATP</name>
        <dbReference type="ChEBI" id="CHEBI:30616"/>
    </ligand>
</feature>
<evidence type="ECO:0000313" key="9">
    <source>
        <dbReference type="Proteomes" id="UP000009168"/>
    </source>
</evidence>
<dbReference type="eggNOG" id="KOG1164">
    <property type="taxonomic scope" value="Eukaryota"/>
</dbReference>
<name>I7M1J7_TETTS</name>
<proteinExistence type="predicted"/>
<accession>I7M1J7</accession>
<dbReference type="OMA" id="IFRTEDN"/>
<dbReference type="EMBL" id="GG662693">
    <property type="protein sequence ID" value="EAR96474.1"/>
    <property type="molecule type" value="Genomic_DNA"/>
</dbReference>
<evidence type="ECO:0000256" key="5">
    <source>
        <dbReference type="PROSITE-ProRule" id="PRU10141"/>
    </source>
</evidence>
<feature type="region of interest" description="Disordered" evidence="6">
    <location>
        <begin position="339"/>
        <end position="375"/>
    </location>
</feature>
<dbReference type="GO" id="GO:0005524">
    <property type="term" value="F:ATP binding"/>
    <property type="evidence" value="ECO:0007669"/>
    <property type="project" value="UniProtKB-UniRule"/>
</dbReference>
<dbReference type="PROSITE" id="PS50011">
    <property type="entry name" value="PROTEIN_KINASE_DOM"/>
    <property type="match status" value="1"/>
</dbReference>
<keyword evidence="8" id="KW-0808">Transferase</keyword>
<sequence length="626" mass="72455">MIGGQQERLKQEQIRENIEQLVIIKKELRNYPHLEVIEKIGQGSFGDIFKVWDSKRARWAAMKFEKKDKKNRYSLIKKEAQIMIQVKGSKYFAVLYDSRFSELSTYNFIEMSFLGPNLESLKKRMNGKFNLRTVLLIANQMISGLQVLHEKGIIHRDIKPENFVIGSEGYHHQVYIIDFGLSKYYIDENKNHIEQKTNKGLVGTARYTSINSHLGLEQSRRDDMESLAYLLLYFAKGTLVWQNLQFKEKEERFKKIAELKQTTPHEHMCRGLPKQFHEFLNLVKSLTFEQTPEYDRYRSLFSSCYNQSFSTPESQSCYDWCPKNCSLQAKLMNKAVSTKNLQDTSPQNNPFNSSKNIQNQNTLGNSQKQQIPSTPQIIDQKQISQTMIQQDKKQNQIEVPQTKTTVGIVNSLSNVQNGMTQSKNGAVSSKNLIPQNKNDSDLLAILNKQVSNEVYKKQLDNYDNNDDDNIDDIPVSEFRQGERKRIPIFRTEDNFSKHQQHAFSQLNLALSVNNQNDDKINTSNNLEAQNYKTPYLKKTHSFEGKIGLENSSAGNKALINHITSQNINLQTPNHLLVQPFSNSNIINKDSSQYPNNWSNEWNSEQDEKVQVQSVMPFNPSNNQQYF</sequence>
<keyword evidence="9" id="KW-1185">Reference proteome</keyword>
<dbReference type="KEGG" id="tet:TTHERM_00191420"/>
<evidence type="ECO:0000256" key="4">
    <source>
        <dbReference type="ARBA" id="ARBA00023860"/>
    </source>
</evidence>
<dbReference type="Gene3D" id="1.10.510.10">
    <property type="entry name" value="Transferase(Phosphotransferase) domain 1"/>
    <property type="match status" value="1"/>
</dbReference>
<dbReference type="InterPro" id="IPR050235">
    <property type="entry name" value="CK1_Ser-Thr_kinase"/>
</dbReference>
<feature type="domain" description="Protein kinase" evidence="7">
    <location>
        <begin position="34"/>
        <end position="301"/>
    </location>
</feature>
<dbReference type="AlphaFoldDB" id="I7M1J7"/>
<evidence type="ECO:0000259" key="7">
    <source>
        <dbReference type="PROSITE" id="PS50011"/>
    </source>
</evidence>
<evidence type="ECO:0000256" key="1">
    <source>
        <dbReference type="ARBA" id="ARBA00012513"/>
    </source>
</evidence>
<protein>
    <recommendedName>
        <fullName evidence="4">Casein kinase I</fullName>
        <ecNumber evidence="1">2.7.11.1</ecNumber>
    </recommendedName>
</protein>
<gene>
    <name evidence="8" type="ORF">TTHERM_00191420</name>
</gene>
<dbReference type="GO" id="GO:0004674">
    <property type="term" value="F:protein serine/threonine kinase activity"/>
    <property type="evidence" value="ECO:0007669"/>
    <property type="project" value="UniProtKB-EC"/>
</dbReference>
<keyword evidence="3 5" id="KW-0067">ATP-binding</keyword>
<keyword evidence="8" id="KW-0418">Kinase</keyword>
<dbReference type="InParanoid" id="I7M1J7"/>
<dbReference type="InterPro" id="IPR017441">
    <property type="entry name" value="Protein_kinase_ATP_BS"/>
</dbReference>
<dbReference type="InterPro" id="IPR008271">
    <property type="entry name" value="Ser/Thr_kinase_AS"/>
</dbReference>
<evidence type="ECO:0000256" key="3">
    <source>
        <dbReference type="ARBA" id="ARBA00022840"/>
    </source>
</evidence>
<dbReference type="RefSeq" id="XP_001016719.1">
    <property type="nucleotide sequence ID" value="XM_001016719.3"/>
</dbReference>
<evidence type="ECO:0000313" key="8">
    <source>
        <dbReference type="EMBL" id="EAR96474.1"/>
    </source>
</evidence>
<dbReference type="GeneID" id="7832091"/>
<dbReference type="PROSITE" id="PS00108">
    <property type="entry name" value="PROTEIN_KINASE_ST"/>
    <property type="match status" value="1"/>
</dbReference>
<dbReference type="Pfam" id="PF00069">
    <property type="entry name" value="Pkinase"/>
    <property type="match status" value="1"/>
</dbReference>
<evidence type="ECO:0000256" key="6">
    <source>
        <dbReference type="SAM" id="MobiDB-lite"/>
    </source>
</evidence>
<dbReference type="CDD" id="cd14016">
    <property type="entry name" value="STKc_CK1"/>
    <property type="match status" value="1"/>
</dbReference>
<dbReference type="SMART" id="SM00220">
    <property type="entry name" value="S_TKc"/>
    <property type="match status" value="1"/>
</dbReference>
<dbReference type="HOGENOM" id="CLU_019279_2_7_1"/>
<evidence type="ECO:0000256" key="2">
    <source>
        <dbReference type="ARBA" id="ARBA00022741"/>
    </source>
</evidence>
<dbReference type="PROSITE" id="PS00107">
    <property type="entry name" value="PROTEIN_KINASE_ATP"/>
    <property type="match status" value="1"/>
</dbReference>